<evidence type="ECO:0000313" key="3">
    <source>
        <dbReference type="Proteomes" id="UP000799437"/>
    </source>
</evidence>
<sequence length="107" mass="11611">MSTATTTTRAPTTSSSTRQDRQDHQALAGPQTTDPKSDTEESLPPVTPSRGRVGRRMVPVHASRLGERKGEIGENVNSSLKIKIDLDLEVEVEIYARVKGDVTIGLL</sequence>
<gene>
    <name evidence="2" type="ORF">EJ05DRAFT_393349</name>
</gene>
<name>A0A6A6W3V3_9PEZI</name>
<feature type="region of interest" description="Disordered" evidence="1">
    <location>
        <begin position="1"/>
        <end position="64"/>
    </location>
</feature>
<protein>
    <submittedName>
        <fullName evidence="2">Uncharacterized protein</fullName>
    </submittedName>
</protein>
<dbReference type="OrthoDB" id="2279190at2759"/>
<proteinExistence type="predicted"/>
<dbReference type="AlphaFoldDB" id="A0A6A6W3V3"/>
<feature type="compositionally biased region" description="Low complexity" evidence="1">
    <location>
        <begin position="1"/>
        <end position="17"/>
    </location>
</feature>
<dbReference type="GeneID" id="54482395"/>
<dbReference type="Proteomes" id="UP000799437">
    <property type="component" value="Unassembled WGS sequence"/>
</dbReference>
<accession>A0A6A6W3V3</accession>
<evidence type="ECO:0000313" key="2">
    <source>
        <dbReference type="EMBL" id="KAF2757532.1"/>
    </source>
</evidence>
<organism evidence="2 3">
    <name type="scientific">Pseudovirgaria hyperparasitica</name>
    <dbReference type="NCBI Taxonomy" id="470096"/>
    <lineage>
        <taxon>Eukaryota</taxon>
        <taxon>Fungi</taxon>
        <taxon>Dikarya</taxon>
        <taxon>Ascomycota</taxon>
        <taxon>Pezizomycotina</taxon>
        <taxon>Dothideomycetes</taxon>
        <taxon>Dothideomycetes incertae sedis</taxon>
        <taxon>Acrospermales</taxon>
        <taxon>Acrospermaceae</taxon>
        <taxon>Pseudovirgaria</taxon>
    </lineage>
</organism>
<reference evidence="2" key="1">
    <citation type="journal article" date="2020" name="Stud. Mycol.">
        <title>101 Dothideomycetes genomes: a test case for predicting lifestyles and emergence of pathogens.</title>
        <authorList>
            <person name="Haridas S."/>
            <person name="Albert R."/>
            <person name="Binder M."/>
            <person name="Bloem J."/>
            <person name="Labutti K."/>
            <person name="Salamov A."/>
            <person name="Andreopoulos B."/>
            <person name="Baker S."/>
            <person name="Barry K."/>
            <person name="Bills G."/>
            <person name="Bluhm B."/>
            <person name="Cannon C."/>
            <person name="Castanera R."/>
            <person name="Culley D."/>
            <person name="Daum C."/>
            <person name="Ezra D."/>
            <person name="Gonzalez J."/>
            <person name="Henrissat B."/>
            <person name="Kuo A."/>
            <person name="Liang C."/>
            <person name="Lipzen A."/>
            <person name="Lutzoni F."/>
            <person name="Magnuson J."/>
            <person name="Mondo S."/>
            <person name="Nolan M."/>
            <person name="Ohm R."/>
            <person name="Pangilinan J."/>
            <person name="Park H.-J."/>
            <person name="Ramirez L."/>
            <person name="Alfaro M."/>
            <person name="Sun H."/>
            <person name="Tritt A."/>
            <person name="Yoshinaga Y."/>
            <person name="Zwiers L.-H."/>
            <person name="Turgeon B."/>
            <person name="Goodwin S."/>
            <person name="Spatafora J."/>
            <person name="Crous P."/>
            <person name="Grigoriev I."/>
        </authorList>
    </citation>
    <scope>NUCLEOTIDE SEQUENCE</scope>
    <source>
        <strain evidence="2">CBS 121739</strain>
    </source>
</reference>
<dbReference type="EMBL" id="ML996573">
    <property type="protein sequence ID" value="KAF2757532.1"/>
    <property type="molecule type" value="Genomic_DNA"/>
</dbReference>
<dbReference type="PANTHER" id="PTHR35587:SF3">
    <property type="entry name" value="EXPRESSED PROTEIN"/>
    <property type="match status" value="1"/>
</dbReference>
<keyword evidence="3" id="KW-1185">Reference proteome</keyword>
<dbReference type="RefSeq" id="XP_033599983.1">
    <property type="nucleotide sequence ID" value="XM_033741341.1"/>
</dbReference>
<dbReference type="PANTHER" id="PTHR35587">
    <property type="entry name" value="EXPRESSED PROTEIN"/>
    <property type="match status" value="1"/>
</dbReference>
<evidence type="ECO:0000256" key="1">
    <source>
        <dbReference type="SAM" id="MobiDB-lite"/>
    </source>
</evidence>